<dbReference type="RefSeq" id="WP_177059836.1">
    <property type="nucleotide sequence ID" value="NZ_JACAPS010000029.1"/>
</dbReference>
<feature type="region of interest" description="Disordered" evidence="1">
    <location>
        <begin position="122"/>
        <end position="142"/>
    </location>
</feature>
<dbReference type="EMBL" id="JACAQD010000022">
    <property type="protein sequence ID" value="NWC34390.1"/>
    <property type="molecule type" value="Genomic_DNA"/>
</dbReference>
<evidence type="ECO:0000256" key="1">
    <source>
        <dbReference type="SAM" id="MobiDB-lite"/>
    </source>
</evidence>
<name>A0A7Y7YDT3_9PSED</name>
<evidence type="ECO:0000313" key="3">
    <source>
        <dbReference type="Proteomes" id="UP000520592"/>
    </source>
</evidence>
<comment type="caution">
    <text evidence="2">The sequence shown here is derived from an EMBL/GenBank/DDBJ whole genome shotgun (WGS) entry which is preliminary data.</text>
</comment>
<dbReference type="AlphaFoldDB" id="A0A7Y7YDT3"/>
<organism evidence="2 3">
    <name type="scientific">Pseudomonas gingeri</name>
    <dbReference type="NCBI Taxonomy" id="117681"/>
    <lineage>
        <taxon>Bacteria</taxon>
        <taxon>Pseudomonadati</taxon>
        <taxon>Pseudomonadota</taxon>
        <taxon>Gammaproteobacteria</taxon>
        <taxon>Pseudomonadales</taxon>
        <taxon>Pseudomonadaceae</taxon>
        <taxon>Pseudomonas</taxon>
    </lineage>
</organism>
<proteinExistence type="predicted"/>
<dbReference type="Pfam" id="PF13557">
    <property type="entry name" value="Phenol_MetA_deg"/>
    <property type="match status" value="1"/>
</dbReference>
<evidence type="ECO:0000313" key="2">
    <source>
        <dbReference type="EMBL" id="NWC34390.1"/>
    </source>
</evidence>
<accession>A0A7Y7YDT3</accession>
<dbReference type="Proteomes" id="UP000520592">
    <property type="component" value="Unassembled WGS sequence"/>
</dbReference>
<dbReference type="InterPro" id="IPR025737">
    <property type="entry name" value="FApF"/>
</dbReference>
<reference evidence="2 3" key="1">
    <citation type="submission" date="2020-04" db="EMBL/GenBank/DDBJ databases">
        <title>Molecular characterization of pseudomonads from Agaricus bisporus reveal novel blotch 2 pathogens in Western Europe.</title>
        <authorList>
            <person name="Taparia T."/>
            <person name="Krijger M."/>
            <person name="Haynes E."/>
            <person name="Elpinstone J.G."/>
            <person name="Noble R."/>
            <person name="Van Der Wolf J."/>
        </authorList>
    </citation>
    <scope>NUCLEOTIDE SEQUENCE [LARGE SCALE GENOMIC DNA]</scope>
    <source>
        <strain evidence="2 3">IPO3737</strain>
    </source>
</reference>
<protein>
    <submittedName>
        <fullName evidence="2">Transporter</fullName>
    </submittedName>
</protein>
<gene>
    <name evidence="2" type="ORF">HX876_18545</name>
</gene>
<sequence length="419" mass="45743">MNHFSLLAAAGSLFYLWETPLALAESIGLKNGDRFSGKLISLTNGLCIFETHYGSAVSVPLSDIQSISTDTQYNITFANGDKAMGQLKSTSENQTILQSATFGETVIEASGITSLTRFFPDASQEETPVSSGASRYGSEAETQPPLDFLTGSTVLLSPSEYELDLGLAYKQSRIQYGLPTAGYFQKSSYTARQLELRSALRAGLFASVEGYLSVPVTYSHIQDVSSNEYVRSTNELRMADIAFGAQYQILHESAKAPAISFTLDVTAPTGKQRYNDIENRWKDPLNNGSGHWSIAPGLAFVRTTDPAILFGGVSYQYHFPNTIDGYHLQPGWVLRSYVGAGFALNERLSLGSRLSHAYRANLRADHETIQGSHADPLDLSLIASYRVSDDWVISPEITFGLNDDSGPAAISVNLKRRLN</sequence>